<protein>
    <recommendedName>
        <fullName evidence="8">RNA polymerase I associated factor, A49-like protein</fullName>
    </recommendedName>
</protein>
<evidence type="ECO:0008006" key="8">
    <source>
        <dbReference type="Google" id="ProtNLM"/>
    </source>
</evidence>
<dbReference type="PANTHER" id="PTHR14440">
    <property type="entry name" value="DNA-DIRECTED RNA POLYMERASE I SUBUNIT RPA49"/>
    <property type="match status" value="1"/>
</dbReference>
<evidence type="ECO:0000313" key="7">
    <source>
        <dbReference type="Proteomes" id="UP000309038"/>
    </source>
</evidence>
<comment type="caution">
    <text evidence="6">The sequence shown here is derived from an EMBL/GenBank/DDBJ whole genome shotgun (WGS) entry which is preliminary data.</text>
</comment>
<dbReference type="GO" id="GO:0006351">
    <property type="term" value="P:DNA-templated transcription"/>
    <property type="evidence" value="ECO:0007669"/>
    <property type="project" value="InterPro"/>
</dbReference>
<keyword evidence="4" id="KW-0804">Transcription</keyword>
<accession>A0A4S4K5H2</accession>
<evidence type="ECO:0000313" key="6">
    <source>
        <dbReference type="EMBL" id="THG92610.1"/>
    </source>
</evidence>
<organism evidence="6 7">
    <name type="scientific">Hermanssonia centrifuga</name>
    <dbReference type="NCBI Taxonomy" id="98765"/>
    <lineage>
        <taxon>Eukaryota</taxon>
        <taxon>Fungi</taxon>
        <taxon>Dikarya</taxon>
        <taxon>Basidiomycota</taxon>
        <taxon>Agaricomycotina</taxon>
        <taxon>Agaricomycetes</taxon>
        <taxon>Polyporales</taxon>
        <taxon>Meruliaceae</taxon>
        <taxon>Hermanssonia</taxon>
    </lineage>
</organism>
<dbReference type="Proteomes" id="UP000309038">
    <property type="component" value="Unassembled WGS sequence"/>
</dbReference>
<evidence type="ECO:0000256" key="4">
    <source>
        <dbReference type="ARBA" id="ARBA00023163"/>
    </source>
</evidence>
<gene>
    <name evidence="6" type="ORF">EW026_g8348</name>
</gene>
<keyword evidence="3" id="KW-0240">DNA-directed RNA polymerase</keyword>
<comment type="subcellular location">
    <subcellularLocation>
        <location evidence="1">Nucleus</location>
        <location evidence="1">Nucleolus</location>
    </subcellularLocation>
</comment>
<keyword evidence="5" id="KW-0539">Nucleus</keyword>
<dbReference type="GO" id="GO:0000428">
    <property type="term" value="C:DNA-directed RNA polymerase complex"/>
    <property type="evidence" value="ECO:0007669"/>
    <property type="project" value="UniProtKB-KW"/>
</dbReference>
<evidence type="ECO:0000256" key="1">
    <source>
        <dbReference type="ARBA" id="ARBA00004604"/>
    </source>
</evidence>
<sequence length="427" mass="47477">MASSSAQKRKRGSNDLDEVTLRVAARNEAEVGPVLACFPALQPPKTTPFCLYIRNASEDESNTEKKKPRKESILVGEAETVEFVSTEESQPASAGCSYLVGIYDKRTKTTTLREAPLHILSRQVKALKNLKSIEVSSEERIKLRNTLGETFGTKKAKAAIRAQERNRVDVDAMQGVAGHLQQRIQANTESLPTQAEAKATADSNRLIPTYDENAQRPEDVYKLHDIIPEVEFNALSITPLKAAATMHERKALLPHSRSNWINQHLSLIFSAPKPNKTHLKLLLYISAMFAFKNASKLVNDKQALQERLKGVPSVVVDGLLSRFTETSRDKNQTKITPQAETMMLTYMFALCLRVDDYATDTTLLAKDLSIAVTKVDPLFKSLGCKVGTLSPSELKRLGLPDSAAITKRAILKIPLEFPKTRIQRARR</sequence>
<dbReference type="EMBL" id="SGPJ01001064">
    <property type="protein sequence ID" value="THG92610.1"/>
    <property type="molecule type" value="Genomic_DNA"/>
</dbReference>
<reference evidence="6 7" key="1">
    <citation type="submission" date="2019-02" db="EMBL/GenBank/DDBJ databases">
        <title>Genome sequencing of the rare red list fungi Phlebia centrifuga.</title>
        <authorList>
            <person name="Buettner E."/>
            <person name="Kellner H."/>
        </authorList>
    </citation>
    <scope>NUCLEOTIDE SEQUENCE [LARGE SCALE GENOMIC DNA]</scope>
    <source>
        <strain evidence="6 7">DSM 108282</strain>
    </source>
</reference>
<dbReference type="AlphaFoldDB" id="A0A4S4K5H2"/>
<dbReference type="InterPro" id="IPR009668">
    <property type="entry name" value="RNA_pol-assoc_fac_A49-like"/>
</dbReference>
<dbReference type="Pfam" id="PF06870">
    <property type="entry name" value="RNA_pol_I_A49"/>
    <property type="match status" value="1"/>
</dbReference>
<evidence type="ECO:0000256" key="3">
    <source>
        <dbReference type="ARBA" id="ARBA00022478"/>
    </source>
</evidence>
<comment type="similarity">
    <text evidence="2">Belongs to the eukaryotic RPA49/POLR1E RNA polymerase subunit family.</text>
</comment>
<dbReference type="GO" id="GO:0003677">
    <property type="term" value="F:DNA binding"/>
    <property type="evidence" value="ECO:0007669"/>
    <property type="project" value="InterPro"/>
</dbReference>
<evidence type="ECO:0000256" key="2">
    <source>
        <dbReference type="ARBA" id="ARBA00009430"/>
    </source>
</evidence>
<evidence type="ECO:0000256" key="5">
    <source>
        <dbReference type="ARBA" id="ARBA00023242"/>
    </source>
</evidence>
<dbReference type="GO" id="GO:0005730">
    <property type="term" value="C:nucleolus"/>
    <property type="evidence" value="ECO:0007669"/>
    <property type="project" value="UniProtKB-SubCell"/>
</dbReference>
<proteinExistence type="inferred from homology"/>
<name>A0A4S4K5H2_9APHY</name>
<keyword evidence="7" id="KW-1185">Reference proteome</keyword>